<dbReference type="STRING" id="71139.A0A059AM35"/>
<keyword evidence="7" id="KW-0626">Porin</keyword>
<accession>A0A059AM35</accession>
<dbReference type="Gramene" id="KCW54761">
    <property type="protein sequence ID" value="KCW54761"/>
    <property type="gene ID" value="EUGRSUZ_I00711"/>
</dbReference>
<dbReference type="Gene3D" id="2.40.160.10">
    <property type="entry name" value="Porin"/>
    <property type="match status" value="1"/>
</dbReference>
<dbReference type="InterPro" id="IPR023614">
    <property type="entry name" value="Porin_dom_sf"/>
</dbReference>
<dbReference type="Pfam" id="PF01459">
    <property type="entry name" value="Porin_3"/>
    <property type="match status" value="1"/>
</dbReference>
<dbReference type="GO" id="GO:0008308">
    <property type="term" value="F:voltage-gated monoatomic anion channel activity"/>
    <property type="evidence" value="ECO:0000318"/>
    <property type="project" value="GO_Central"/>
</dbReference>
<dbReference type="EMBL" id="KK198761">
    <property type="protein sequence ID" value="KCW54761.1"/>
    <property type="molecule type" value="Genomic_DNA"/>
</dbReference>
<organism evidence="9">
    <name type="scientific">Eucalyptus grandis</name>
    <name type="common">Flooded gum</name>
    <dbReference type="NCBI Taxonomy" id="71139"/>
    <lineage>
        <taxon>Eukaryota</taxon>
        <taxon>Viridiplantae</taxon>
        <taxon>Streptophyta</taxon>
        <taxon>Embryophyta</taxon>
        <taxon>Tracheophyta</taxon>
        <taxon>Spermatophyta</taxon>
        <taxon>Magnoliopsida</taxon>
        <taxon>eudicotyledons</taxon>
        <taxon>Gunneridae</taxon>
        <taxon>Pentapetalae</taxon>
        <taxon>rosids</taxon>
        <taxon>malvids</taxon>
        <taxon>Myrtales</taxon>
        <taxon>Myrtaceae</taxon>
        <taxon>Myrtoideae</taxon>
        <taxon>Eucalypteae</taxon>
        <taxon>Eucalyptus</taxon>
    </lineage>
</organism>
<keyword evidence="3" id="KW-0813">Transport</keyword>
<dbReference type="FunCoup" id="A0A059AM35">
    <property type="interactions" value="2699"/>
</dbReference>
<dbReference type="InParanoid" id="A0A059AM35"/>
<comment type="similarity">
    <text evidence="2">Belongs to the eukaryotic mitochondrial porin (TC 1.B.8.1) family.</text>
</comment>
<dbReference type="FunFam" id="2.40.160.10:FF:000003">
    <property type="entry name" value="Outer mitochondrial membrane protein porin"/>
    <property type="match status" value="1"/>
</dbReference>
<dbReference type="OrthoDB" id="7827681at2759"/>
<protein>
    <submittedName>
        <fullName evidence="9">Uncharacterized protein</fullName>
    </submittedName>
</protein>
<dbReference type="GO" id="GO:0046930">
    <property type="term" value="C:pore complex"/>
    <property type="evidence" value="ECO:0007669"/>
    <property type="project" value="UniProtKB-KW"/>
</dbReference>
<keyword evidence="4" id="KW-1134">Transmembrane beta strand</keyword>
<evidence type="ECO:0000256" key="5">
    <source>
        <dbReference type="ARBA" id="ARBA00022692"/>
    </source>
</evidence>
<dbReference type="AlphaFoldDB" id="A0A059AM35"/>
<evidence type="ECO:0000256" key="4">
    <source>
        <dbReference type="ARBA" id="ARBA00022452"/>
    </source>
</evidence>
<dbReference type="eggNOG" id="KOG3126">
    <property type="taxonomic scope" value="Eukaryota"/>
</dbReference>
<sequence length="276" mass="29705">MSKGPGLFSEIGKKAKDILTANYTTDHKVSINTCSENGVILTSTAVKKGSLSTSDLAAKYKYKNVLIDVKVDTESNIFSTLTFTDILPSTKAITSFKVPYYDSGKLEVQYFHEHATLTTAVTLKQSPVFDLSTTIGTPSLAFGAEAGYDVTSGNFTKYTAGMSVSKPDSYASVIFGDKGDSIQASYVHHLDQSKRTSAVGEICRKFSTNENTFTVGGSYAIDHLTIVKGKLNNHGKLGGVLQHEVIRKSMFTISGEIDTKALEKAPKFGLSIALVP</sequence>
<name>A0A059AM35_EUCGR</name>
<keyword evidence="6" id="KW-0406">Ion transport</keyword>
<evidence type="ECO:0000256" key="7">
    <source>
        <dbReference type="ARBA" id="ARBA00023114"/>
    </source>
</evidence>
<dbReference type="GO" id="GO:0009617">
    <property type="term" value="P:response to bacterium"/>
    <property type="evidence" value="ECO:0007669"/>
    <property type="project" value="UniProtKB-ARBA"/>
</dbReference>
<proteinExistence type="inferred from homology"/>
<dbReference type="GO" id="GO:0005741">
    <property type="term" value="C:mitochondrial outer membrane"/>
    <property type="evidence" value="ECO:0000318"/>
    <property type="project" value="GO_Central"/>
</dbReference>
<evidence type="ECO:0000256" key="1">
    <source>
        <dbReference type="ARBA" id="ARBA00004370"/>
    </source>
</evidence>
<evidence type="ECO:0000256" key="8">
    <source>
        <dbReference type="ARBA" id="ARBA00023136"/>
    </source>
</evidence>
<evidence type="ECO:0000313" key="9">
    <source>
        <dbReference type="EMBL" id="KCW54761.1"/>
    </source>
</evidence>
<dbReference type="KEGG" id="egr:104418447"/>
<dbReference type="CDD" id="cd07306">
    <property type="entry name" value="Porin3_VDAC"/>
    <property type="match status" value="1"/>
</dbReference>
<reference evidence="9" key="1">
    <citation type="submission" date="2013-07" db="EMBL/GenBank/DDBJ databases">
        <title>The genome of Eucalyptus grandis.</title>
        <authorList>
            <person name="Schmutz J."/>
            <person name="Hayes R."/>
            <person name="Myburg A."/>
            <person name="Tuskan G."/>
            <person name="Grattapaglia D."/>
            <person name="Rokhsar D.S."/>
        </authorList>
    </citation>
    <scope>NUCLEOTIDE SEQUENCE</scope>
    <source>
        <tissue evidence="9">Leaf extractions</tissue>
    </source>
</reference>
<evidence type="ECO:0000256" key="2">
    <source>
        <dbReference type="ARBA" id="ARBA00009624"/>
    </source>
</evidence>
<dbReference type="InterPro" id="IPR027246">
    <property type="entry name" value="Porin_Euk/Tom40"/>
</dbReference>
<evidence type="ECO:0000256" key="6">
    <source>
        <dbReference type="ARBA" id="ARBA00023065"/>
    </source>
</evidence>
<dbReference type="PANTHER" id="PTHR11743:SF23">
    <property type="entry name" value="MITOCHONDRIAL OUTER MEMBRANE PROTEIN PORIN 5-RELATED"/>
    <property type="match status" value="1"/>
</dbReference>
<keyword evidence="5" id="KW-0812">Transmembrane</keyword>
<keyword evidence="8" id="KW-0472">Membrane</keyword>
<dbReference type="PANTHER" id="PTHR11743">
    <property type="entry name" value="VOLTAGE-DEPENDENT ANION-SELECTIVE CHANNEL"/>
    <property type="match status" value="1"/>
</dbReference>
<gene>
    <name evidence="9" type="ORF">EUGRSUZ_I00711</name>
</gene>
<dbReference type="InterPro" id="IPR001925">
    <property type="entry name" value="Porin_Euk"/>
</dbReference>
<dbReference type="GO" id="GO:0015288">
    <property type="term" value="F:porin activity"/>
    <property type="evidence" value="ECO:0007669"/>
    <property type="project" value="UniProtKB-KW"/>
</dbReference>
<evidence type="ECO:0000256" key="3">
    <source>
        <dbReference type="ARBA" id="ARBA00022448"/>
    </source>
</evidence>
<comment type="subcellular location">
    <subcellularLocation>
        <location evidence="1">Membrane</location>
    </subcellularLocation>
</comment>
<dbReference type="OMA" id="DKYPRFG"/>